<organism evidence="5 6">
    <name type="scientific">Ceratodon purpureus</name>
    <name type="common">Fire moss</name>
    <name type="synonym">Dicranum purpureum</name>
    <dbReference type="NCBI Taxonomy" id="3225"/>
    <lineage>
        <taxon>Eukaryota</taxon>
        <taxon>Viridiplantae</taxon>
        <taxon>Streptophyta</taxon>
        <taxon>Embryophyta</taxon>
        <taxon>Bryophyta</taxon>
        <taxon>Bryophytina</taxon>
        <taxon>Bryopsida</taxon>
        <taxon>Dicranidae</taxon>
        <taxon>Pseudoditrichales</taxon>
        <taxon>Ditrichaceae</taxon>
        <taxon>Ceratodon</taxon>
    </lineage>
</organism>
<dbReference type="AlphaFoldDB" id="A0A8T0J2S3"/>
<gene>
    <name evidence="5" type="ORF">KC19_1G008100</name>
</gene>
<keyword evidence="2" id="KW-0812">Transmembrane</keyword>
<dbReference type="GO" id="GO:0016020">
    <property type="term" value="C:membrane"/>
    <property type="evidence" value="ECO:0007669"/>
    <property type="project" value="UniProtKB-SubCell"/>
</dbReference>
<reference evidence="5" key="1">
    <citation type="submission" date="2020-06" db="EMBL/GenBank/DDBJ databases">
        <title>WGS assembly of Ceratodon purpureus strain R40.</title>
        <authorList>
            <person name="Carey S.B."/>
            <person name="Jenkins J."/>
            <person name="Shu S."/>
            <person name="Lovell J.T."/>
            <person name="Sreedasyam A."/>
            <person name="Maumus F."/>
            <person name="Tiley G.P."/>
            <person name="Fernandez-Pozo N."/>
            <person name="Barry K."/>
            <person name="Chen C."/>
            <person name="Wang M."/>
            <person name="Lipzen A."/>
            <person name="Daum C."/>
            <person name="Saski C.A."/>
            <person name="Payton A.C."/>
            <person name="Mcbreen J.C."/>
            <person name="Conrad R.E."/>
            <person name="Kollar L.M."/>
            <person name="Olsson S."/>
            <person name="Huttunen S."/>
            <person name="Landis J.B."/>
            <person name="Wickett N.J."/>
            <person name="Johnson M.G."/>
            <person name="Rensing S.A."/>
            <person name="Grimwood J."/>
            <person name="Schmutz J."/>
            <person name="Mcdaniel S.F."/>
        </authorList>
    </citation>
    <scope>NUCLEOTIDE SEQUENCE</scope>
    <source>
        <strain evidence="5">R40</strain>
    </source>
</reference>
<comment type="subcellular location">
    <subcellularLocation>
        <location evidence="1">Membrane</location>
        <topology evidence="1">Multi-pass membrane protein</topology>
    </subcellularLocation>
</comment>
<evidence type="ECO:0000256" key="3">
    <source>
        <dbReference type="ARBA" id="ARBA00023136"/>
    </source>
</evidence>
<evidence type="ECO:0000256" key="1">
    <source>
        <dbReference type="ARBA" id="ARBA00004141"/>
    </source>
</evidence>
<evidence type="ECO:0000313" key="6">
    <source>
        <dbReference type="Proteomes" id="UP000822688"/>
    </source>
</evidence>
<evidence type="ECO:0000256" key="2">
    <source>
        <dbReference type="ARBA" id="ARBA00022692"/>
    </source>
</evidence>
<evidence type="ECO:0000313" key="5">
    <source>
        <dbReference type="EMBL" id="KAG0589258.1"/>
    </source>
</evidence>
<accession>A0A8T0J2S3</accession>
<evidence type="ECO:0000256" key="4">
    <source>
        <dbReference type="SAM" id="MobiDB-lite"/>
    </source>
</evidence>
<dbReference type="Pfam" id="PF00153">
    <property type="entry name" value="Mito_carr"/>
    <property type="match status" value="1"/>
</dbReference>
<name>A0A8T0J2S3_CERPU</name>
<keyword evidence="3" id="KW-0472">Membrane</keyword>
<dbReference type="SUPFAM" id="SSF103506">
    <property type="entry name" value="Mitochondrial carrier"/>
    <property type="match status" value="1"/>
</dbReference>
<dbReference type="InterPro" id="IPR023395">
    <property type="entry name" value="MCP_dom_sf"/>
</dbReference>
<protein>
    <submittedName>
        <fullName evidence="5">Uncharacterized protein</fullName>
    </submittedName>
</protein>
<feature type="compositionally biased region" description="Basic and acidic residues" evidence="4">
    <location>
        <begin position="71"/>
        <end position="87"/>
    </location>
</feature>
<keyword evidence="6" id="KW-1185">Reference proteome</keyword>
<dbReference type="Proteomes" id="UP000822688">
    <property type="component" value="Chromosome 1"/>
</dbReference>
<feature type="region of interest" description="Disordered" evidence="4">
    <location>
        <begin position="68"/>
        <end position="87"/>
    </location>
</feature>
<sequence length="87" mass="9812">MSNEERIGNIQTLLIGSLAGATASTSTFPLEVARKQMQGRSKEGLCTLAHWMLYRALLRSVAYKISPTRAKPKDDHIRRCDEEQDIH</sequence>
<dbReference type="Gene3D" id="1.50.40.10">
    <property type="entry name" value="Mitochondrial carrier domain"/>
    <property type="match status" value="1"/>
</dbReference>
<comment type="caution">
    <text evidence="5">The sequence shown here is derived from an EMBL/GenBank/DDBJ whole genome shotgun (WGS) entry which is preliminary data.</text>
</comment>
<dbReference type="EMBL" id="CM026421">
    <property type="protein sequence ID" value="KAG0589258.1"/>
    <property type="molecule type" value="Genomic_DNA"/>
</dbReference>
<dbReference type="InterPro" id="IPR018108">
    <property type="entry name" value="MCP_transmembrane"/>
</dbReference>
<proteinExistence type="predicted"/>